<evidence type="ECO:0000256" key="5">
    <source>
        <dbReference type="ARBA" id="ARBA00022679"/>
    </source>
</evidence>
<evidence type="ECO:0000256" key="7">
    <source>
        <dbReference type="ARBA" id="ARBA00022777"/>
    </source>
</evidence>
<keyword evidence="5" id="KW-0808">Transferase</keyword>
<evidence type="ECO:0000313" key="12">
    <source>
        <dbReference type="Proteomes" id="UP000515243"/>
    </source>
</evidence>
<dbReference type="Proteomes" id="UP000515243">
    <property type="component" value="Chromosome 1"/>
</dbReference>
<evidence type="ECO:0000256" key="4">
    <source>
        <dbReference type="ARBA" id="ARBA00022597"/>
    </source>
</evidence>
<keyword evidence="6" id="KW-0598">Phosphotransferase system</keyword>
<evidence type="ECO:0000313" key="9">
    <source>
        <dbReference type="EMBL" id="GEQ23508.1"/>
    </source>
</evidence>
<evidence type="ECO:0000256" key="1">
    <source>
        <dbReference type="ARBA" id="ARBA00004496"/>
    </source>
</evidence>
<dbReference type="RefSeq" id="WP_002582810.1">
    <property type="nucleotide sequence ID" value="NZ_AP019716.1"/>
</dbReference>
<keyword evidence="4 10" id="KW-0762">Sugar transport</keyword>
<dbReference type="KEGG" id="cbut:ATN24_03485"/>
<reference evidence="10 12" key="1">
    <citation type="submission" date="2019-05" db="EMBL/GenBank/DDBJ databases">
        <authorList>
            <person name="Schori C."/>
            <person name="Ahrens C."/>
        </authorList>
    </citation>
    <scope>NUCLEOTIDE SEQUENCE [LARGE SCALE GENOMIC DNA]</scope>
    <source>
        <strain evidence="10 12">DSM 10702</strain>
    </source>
</reference>
<protein>
    <submittedName>
        <fullName evidence="9">PTS N-acetylgalactosamine transporter subunit IIA</fullName>
    </submittedName>
    <submittedName>
        <fullName evidence="10">PTS sugar transporter subunit IIA</fullName>
    </submittedName>
</protein>
<comment type="subcellular location">
    <subcellularLocation>
        <location evidence="1">Cytoplasm</location>
    </subcellularLocation>
</comment>
<dbReference type="GO" id="GO:0016020">
    <property type="term" value="C:membrane"/>
    <property type="evidence" value="ECO:0007669"/>
    <property type="project" value="InterPro"/>
</dbReference>
<organism evidence="9 11">
    <name type="scientific">Clostridium butyricum</name>
    <dbReference type="NCBI Taxonomy" id="1492"/>
    <lineage>
        <taxon>Bacteria</taxon>
        <taxon>Bacillati</taxon>
        <taxon>Bacillota</taxon>
        <taxon>Clostridia</taxon>
        <taxon>Eubacteriales</taxon>
        <taxon>Clostridiaceae</taxon>
        <taxon>Clostridium</taxon>
    </lineage>
</organism>
<evidence type="ECO:0000313" key="10">
    <source>
        <dbReference type="EMBL" id="QMW92388.1"/>
    </source>
</evidence>
<keyword evidence="2" id="KW-0813">Transport</keyword>
<dbReference type="PANTHER" id="PTHR33799">
    <property type="entry name" value="PTS PERMEASE-RELATED-RELATED"/>
    <property type="match status" value="1"/>
</dbReference>
<evidence type="ECO:0000256" key="3">
    <source>
        <dbReference type="ARBA" id="ARBA00022490"/>
    </source>
</evidence>
<gene>
    <name evidence="9" type="ORF">CBU02nite_40140</name>
    <name evidence="10" type="ORF">FF104_15865</name>
</gene>
<dbReference type="InterPro" id="IPR036662">
    <property type="entry name" value="PTS_EIIA_man-typ_sf"/>
</dbReference>
<reference evidence="9 11" key="2">
    <citation type="submission" date="2019-07" db="EMBL/GenBank/DDBJ databases">
        <title>Whole genome shotgun sequence of Clostridium butyricum NBRC 3858.</title>
        <authorList>
            <person name="Hosoyama A."/>
            <person name="Uohara A."/>
            <person name="Ohji S."/>
            <person name="Ichikawa N."/>
        </authorList>
    </citation>
    <scope>NUCLEOTIDE SEQUENCE [LARGE SCALE GENOMIC DNA]</scope>
    <source>
        <strain evidence="9 11">NBRC 3858</strain>
    </source>
</reference>
<feature type="domain" description="PTS EIIA type-4" evidence="8">
    <location>
        <begin position="1"/>
        <end position="124"/>
    </location>
</feature>
<dbReference type="Proteomes" id="UP000321089">
    <property type="component" value="Unassembled WGS sequence"/>
</dbReference>
<dbReference type="Gene3D" id="3.40.50.510">
    <property type="entry name" value="Phosphotransferase system, mannose-type IIA component"/>
    <property type="match status" value="1"/>
</dbReference>
<dbReference type="CDD" id="cd00006">
    <property type="entry name" value="PTS_IIA_man"/>
    <property type="match status" value="1"/>
</dbReference>
<keyword evidence="7" id="KW-0418">Kinase</keyword>
<dbReference type="SUPFAM" id="SSF53062">
    <property type="entry name" value="PTS system fructose IIA component-like"/>
    <property type="match status" value="1"/>
</dbReference>
<name>A0A0N8VX12_CLOBU</name>
<keyword evidence="3" id="KW-0963">Cytoplasm</keyword>
<evidence type="ECO:0000313" key="11">
    <source>
        <dbReference type="Proteomes" id="UP000321089"/>
    </source>
</evidence>
<dbReference type="InterPro" id="IPR004701">
    <property type="entry name" value="PTS_EIIA_man-typ"/>
</dbReference>
<accession>A0A0N8VX12</accession>
<dbReference type="NCBIfam" id="NF040761">
    <property type="entry name" value="AgaF"/>
    <property type="match status" value="1"/>
</dbReference>
<dbReference type="GO" id="GO:0005737">
    <property type="term" value="C:cytoplasm"/>
    <property type="evidence" value="ECO:0007669"/>
    <property type="project" value="UniProtKB-SubCell"/>
</dbReference>
<dbReference type="GO" id="GO:0009401">
    <property type="term" value="P:phosphoenolpyruvate-dependent sugar phosphotransferase system"/>
    <property type="evidence" value="ECO:0007669"/>
    <property type="project" value="UniProtKB-KW"/>
</dbReference>
<dbReference type="AlphaFoldDB" id="A0A0N8VX12"/>
<proteinExistence type="predicted"/>
<dbReference type="InterPro" id="IPR051471">
    <property type="entry name" value="Bacterial_PTS_sugar_comp"/>
</dbReference>
<sequence>MVGIIVSGHGNFASGLLSTLKLIAGEQENVVGIDFIDGQGSDELKNNIKEAINNFEDEVFILTDLAGGSPFTNSVLLKQELTDKNIEVISGTNIPMLLEVVLGRDNVELKDLIKTATEAGTKGINIFELKEKQHEDDNLDDGI</sequence>
<dbReference type="EMBL" id="CP040626">
    <property type="protein sequence ID" value="QMW92388.1"/>
    <property type="molecule type" value="Genomic_DNA"/>
</dbReference>
<dbReference type="PROSITE" id="PS51096">
    <property type="entry name" value="PTS_EIIA_TYPE_4"/>
    <property type="match status" value="1"/>
</dbReference>
<evidence type="ECO:0000256" key="2">
    <source>
        <dbReference type="ARBA" id="ARBA00022448"/>
    </source>
</evidence>
<dbReference type="EMBL" id="BKBC01000133">
    <property type="protein sequence ID" value="GEQ23508.1"/>
    <property type="molecule type" value="Genomic_DNA"/>
</dbReference>
<dbReference type="InterPro" id="IPR033887">
    <property type="entry name" value="PTS_IIA_man"/>
</dbReference>
<dbReference type="Pfam" id="PF03610">
    <property type="entry name" value="EIIA-man"/>
    <property type="match status" value="1"/>
</dbReference>
<dbReference type="GO" id="GO:0016301">
    <property type="term" value="F:kinase activity"/>
    <property type="evidence" value="ECO:0007669"/>
    <property type="project" value="UniProtKB-KW"/>
</dbReference>
<dbReference type="GeneID" id="92945680"/>
<dbReference type="OrthoDB" id="9799827at2"/>
<dbReference type="PANTHER" id="PTHR33799:SF1">
    <property type="entry name" value="PTS SYSTEM MANNOSE-SPECIFIC EIIAB COMPONENT-RELATED"/>
    <property type="match status" value="1"/>
</dbReference>
<evidence type="ECO:0000256" key="6">
    <source>
        <dbReference type="ARBA" id="ARBA00022683"/>
    </source>
</evidence>
<evidence type="ECO:0000259" key="8">
    <source>
        <dbReference type="PROSITE" id="PS51096"/>
    </source>
</evidence>